<dbReference type="Gene3D" id="3.90.1530.10">
    <property type="entry name" value="Conserved hypothetical protein from pyrococcus furiosus pfu- 392566-001, ParB domain"/>
    <property type="match status" value="1"/>
</dbReference>
<feature type="region of interest" description="Disordered" evidence="7">
    <location>
        <begin position="146"/>
        <end position="167"/>
    </location>
</feature>
<dbReference type="Pfam" id="PF01555">
    <property type="entry name" value="N6_N4_Mtase"/>
    <property type="match status" value="1"/>
</dbReference>
<dbReference type="SMART" id="SM00470">
    <property type="entry name" value="ParB"/>
    <property type="match status" value="1"/>
</dbReference>
<dbReference type="Proteomes" id="UP000199328">
    <property type="component" value="Unassembled WGS sequence"/>
</dbReference>
<organism evidence="9 10">
    <name type="scientific">Meinhardsimonia xiamenensis</name>
    <dbReference type="NCBI Taxonomy" id="990712"/>
    <lineage>
        <taxon>Bacteria</taxon>
        <taxon>Pseudomonadati</taxon>
        <taxon>Pseudomonadota</taxon>
        <taxon>Alphaproteobacteria</taxon>
        <taxon>Rhodobacterales</taxon>
        <taxon>Paracoccaceae</taxon>
        <taxon>Meinhardsimonia</taxon>
    </lineage>
</organism>
<proteinExistence type="inferred from homology"/>
<evidence type="ECO:0000256" key="7">
    <source>
        <dbReference type="SAM" id="MobiDB-lite"/>
    </source>
</evidence>
<dbReference type="PROSITE" id="PS00092">
    <property type="entry name" value="N6_MTASE"/>
    <property type="match status" value="1"/>
</dbReference>
<dbReference type="GO" id="GO:0032259">
    <property type="term" value="P:methylation"/>
    <property type="evidence" value="ECO:0007669"/>
    <property type="project" value="UniProtKB-KW"/>
</dbReference>
<dbReference type="GO" id="GO:0007059">
    <property type="term" value="P:chromosome segregation"/>
    <property type="evidence" value="ECO:0007669"/>
    <property type="project" value="TreeGrafter"/>
</dbReference>
<dbReference type="EMBL" id="FNFV01000004">
    <property type="protein sequence ID" value="SDK69653.1"/>
    <property type="molecule type" value="Genomic_DNA"/>
</dbReference>
<dbReference type="SUPFAM" id="SSF110849">
    <property type="entry name" value="ParB/Sulfiredoxin"/>
    <property type="match status" value="1"/>
</dbReference>
<dbReference type="AlphaFoldDB" id="A0A1G9E0M4"/>
<evidence type="ECO:0000256" key="3">
    <source>
        <dbReference type="ARBA" id="ARBA00022603"/>
    </source>
</evidence>
<name>A0A1G9E0M4_9RHOB</name>
<dbReference type="InterPro" id="IPR002295">
    <property type="entry name" value="N4/N6-MTase_EcoPI_Mod-like"/>
</dbReference>
<dbReference type="PANTHER" id="PTHR33375:SF1">
    <property type="entry name" value="CHROMOSOME-PARTITIONING PROTEIN PARB-RELATED"/>
    <property type="match status" value="1"/>
</dbReference>
<dbReference type="EC" id="2.1.1.72" evidence="2"/>
<dbReference type="InterPro" id="IPR003115">
    <property type="entry name" value="ParB_N"/>
</dbReference>
<dbReference type="InterPro" id="IPR050336">
    <property type="entry name" value="Chromosome_partition/occlusion"/>
</dbReference>
<evidence type="ECO:0000256" key="5">
    <source>
        <dbReference type="ARBA" id="ARBA00022691"/>
    </source>
</evidence>
<dbReference type="InterPro" id="IPR002941">
    <property type="entry name" value="DNA_methylase_N4/N6"/>
</dbReference>
<evidence type="ECO:0000256" key="1">
    <source>
        <dbReference type="ARBA" id="ARBA00006594"/>
    </source>
</evidence>
<protein>
    <recommendedName>
        <fullName evidence="2">site-specific DNA-methyltransferase (adenine-specific)</fullName>
        <ecNumber evidence="2">2.1.1.72</ecNumber>
    </recommendedName>
</protein>
<evidence type="ECO:0000259" key="8">
    <source>
        <dbReference type="SMART" id="SM00470"/>
    </source>
</evidence>
<dbReference type="GO" id="GO:0003677">
    <property type="term" value="F:DNA binding"/>
    <property type="evidence" value="ECO:0007669"/>
    <property type="project" value="InterPro"/>
</dbReference>
<dbReference type="InterPro" id="IPR002052">
    <property type="entry name" value="DNA_methylase_N6_adenine_CS"/>
</dbReference>
<gene>
    <name evidence="9" type="ORF">SAMN05216257_104101</name>
</gene>
<keyword evidence="10" id="KW-1185">Reference proteome</keyword>
<dbReference type="PRINTS" id="PR00506">
    <property type="entry name" value="D21N6MTFRASE"/>
</dbReference>
<dbReference type="RefSeq" id="WP_211295372.1">
    <property type="nucleotide sequence ID" value="NZ_FNFV01000004.1"/>
</dbReference>
<reference evidence="10" key="1">
    <citation type="submission" date="2016-10" db="EMBL/GenBank/DDBJ databases">
        <authorList>
            <person name="Varghese N."/>
            <person name="Submissions S."/>
        </authorList>
    </citation>
    <scope>NUCLEOTIDE SEQUENCE [LARGE SCALE GENOMIC DNA]</scope>
    <source>
        <strain evidence="10">CGMCC 1.10789</strain>
    </source>
</reference>
<dbReference type="InterPro" id="IPR015840">
    <property type="entry name" value="DNA_MeTrfase_ParB"/>
</dbReference>
<dbReference type="Gene3D" id="3.40.50.150">
    <property type="entry name" value="Vaccinia Virus protein VP39"/>
    <property type="match status" value="1"/>
</dbReference>
<dbReference type="SUPFAM" id="SSF53335">
    <property type="entry name" value="S-adenosyl-L-methionine-dependent methyltransferases"/>
    <property type="match status" value="1"/>
</dbReference>
<accession>A0A1G9E0M4</accession>
<dbReference type="GO" id="GO:0009007">
    <property type="term" value="F:site-specific DNA-methyltransferase (adenine-specific) activity"/>
    <property type="evidence" value="ECO:0007669"/>
    <property type="project" value="UniProtKB-EC"/>
</dbReference>
<dbReference type="GO" id="GO:0005694">
    <property type="term" value="C:chromosome"/>
    <property type="evidence" value="ECO:0007669"/>
    <property type="project" value="TreeGrafter"/>
</dbReference>
<dbReference type="Pfam" id="PF02195">
    <property type="entry name" value="ParB_N"/>
    <property type="match status" value="1"/>
</dbReference>
<comment type="catalytic activity">
    <reaction evidence="6">
        <text>a 2'-deoxyadenosine in DNA + S-adenosyl-L-methionine = an N(6)-methyl-2'-deoxyadenosine in DNA + S-adenosyl-L-homocysteine + H(+)</text>
        <dbReference type="Rhea" id="RHEA:15197"/>
        <dbReference type="Rhea" id="RHEA-COMP:12418"/>
        <dbReference type="Rhea" id="RHEA-COMP:12419"/>
        <dbReference type="ChEBI" id="CHEBI:15378"/>
        <dbReference type="ChEBI" id="CHEBI:57856"/>
        <dbReference type="ChEBI" id="CHEBI:59789"/>
        <dbReference type="ChEBI" id="CHEBI:90615"/>
        <dbReference type="ChEBI" id="CHEBI:90616"/>
        <dbReference type="EC" id="2.1.1.72"/>
    </reaction>
</comment>
<dbReference type="PIRSF" id="PIRSF036758">
    <property type="entry name" value="Aden_M_ParB"/>
    <property type="match status" value="1"/>
</dbReference>
<dbReference type="PANTHER" id="PTHR33375">
    <property type="entry name" value="CHROMOSOME-PARTITIONING PROTEIN PARB-RELATED"/>
    <property type="match status" value="1"/>
</dbReference>
<evidence type="ECO:0000256" key="6">
    <source>
        <dbReference type="ARBA" id="ARBA00047942"/>
    </source>
</evidence>
<evidence type="ECO:0000256" key="2">
    <source>
        <dbReference type="ARBA" id="ARBA00011900"/>
    </source>
</evidence>
<dbReference type="STRING" id="990712.SAMN05216257_104101"/>
<sequence length="461" mass="50234">MSRSGKLRVEYRPVSALAPYARNARTHPEWQIAQIAASIREFGFANPILVDAEGVIIAGHGRLLAAQRIGLESVPVIELGHLTEEQRRALVIADNKIAENAGWDEEILAAELQALFESGFDLDVLGFADDELDALLAGDLEGDVPAPALGDEDHVPEDEPEAAPVSRPGDLWILGEHRVICGDALDREVVGRLLDGHLADMVWTDPPYNVAYESKAGRIANDDMDDGAFRRFLVSALSVAADHLRAGGPVYVAHADTEGLAFRRAFRDAGLKLSGCLIWVKQSLVLGRSDYQWRHEPILYGWKPGAAHPWYGGRARTTVMERPGAPVQILPDGRVQVEIAGQCLIISGSGLEIEAVEGSVLRHDKPSRSSDHPTMKPVALIAEMLENSSQAGDVVLDPFGGSGSTLIACHKLGRRARLVELEPRFVDVIVRRWEGYSGLEAVDEDGRSFEAVARTRRREAA</sequence>
<dbReference type="InterPro" id="IPR029063">
    <property type="entry name" value="SAM-dependent_MTases_sf"/>
</dbReference>
<evidence type="ECO:0000313" key="10">
    <source>
        <dbReference type="Proteomes" id="UP000199328"/>
    </source>
</evidence>
<evidence type="ECO:0000313" key="9">
    <source>
        <dbReference type="EMBL" id="SDK69653.1"/>
    </source>
</evidence>
<feature type="domain" description="ParB-like N-terminal" evidence="8">
    <location>
        <begin position="10"/>
        <end position="96"/>
    </location>
</feature>
<dbReference type="GO" id="GO:0045881">
    <property type="term" value="P:positive regulation of sporulation resulting in formation of a cellular spore"/>
    <property type="evidence" value="ECO:0007669"/>
    <property type="project" value="TreeGrafter"/>
</dbReference>
<dbReference type="InterPro" id="IPR036086">
    <property type="entry name" value="ParB/Sulfiredoxin_sf"/>
</dbReference>
<keyword evidence="3 9" id="KW-0489">Methyltransferase</keyword>
<dbReference type="GO" id="GO:0008170">
    <property type="term" value="F:N-methyltransferase activity"/>
    <property type="evidence" value="ECO:0007669"/>
    <property type="project" value="InterPro"/>
</dbReference>
<keyword evidence="5" id="KW-0949">S-adenosyl-L-methionine</keyword>
<evidence type="ECO:0000256" key="4">
    <source>
        <dbReference type="ARBA" id="ARBA00022679"/>
    </source>
</evidence>
<dbReference type="CDD" id="cd16403">
    <property type="entry name" value="ParB_N_like_MT"/>
    <property type="match status" value="1"/>
</dbReference>
<keyword evidence="4" id="KW-0808">Transferase</keyword>
<comment type="similarity">
    <text evidence="1">Belongs to the N(4)/N(6)-methyltransferase family.</text>
</comment>